<evidence type="ECO:0000313" key="9">
    <source>
        <dbReference type="Proteomes" id="UP000194139"/>
    </source>
</evidence>
<keyword evidence="9" id="KW-1185">Reference proteome</keyword>
<dbReference type="PANTHER" id="PTHR41335:SF1">
    <property type="entry name" value="MEMBRANE PROTEIN"/>
    <property type="match status" value="1"/>
</dbReference>
<feature type="region of interest" description="Disordered" evidence="5">
    <location>
        <begin position="85"/>
        <end position="107"/>
    </location>
</feature>
<evidence type="ECO:0000259" key="7">
    <source>
        <dbReference type="Pfam" id="PF06305"/>
    </source>
</evidence>
<keyword evidence="4 6" id="KW-0472">Membrane</keyword>
<organism evidence="8 9">
    <name type="scientific">Bordetella genomosp. 9</name>
    <dbReference type="NCBI Taxonomy" id="1416803"/>
    <lineage>
        <taxon>Bacteria</taxon>
        <taxon>Pseudomonadati</taxon>
        <taxon>Pseudomonadota</taxon>
        <taxon>Betaproteobacteria</taxon>
        <taxon>Burkholderiales</taxon>
        <taxon>Alcaligenaceae</taxon>
        <taxon>Bordetella</taxon>
    </lineage>
</organism>
<keyword evidence="1" id="KW-1003">Cell membrane</keyword>
<dbReference type="RefSeq" id="WP_086056750.1">
    <property type="nucleotide sequence ID" value="NZ_CP021109.1"/>
</dbReference>
<reference evidence="8 9" key="1">
    <citation type="submission" date="2017-05" db="EMBL/GenBank/DDBJ databases">
        <title>Complete and WGS of Bordetella genogroups.</title>
        <authorList>
            <person name="Spilker T."/>
            <person name="LiPuma J."/>
        </authorList>
    </citation>
    <scope>NUCLEOTIDE SEQUENCE [LARGE SCALE GENOMIC DNA]</scope>
    <source>
        <strain evidence="8 9">AU17164</strain>
    </source>
</reference>
<dbReference type="OrthoDB" id="8687514at2"/>
<evidence type="ECO:0000256" key="3">
    <source>
        <dbReference type="ARBA" id="ARBA00022989"/>
    </source>
</evidence>
<sequence>MRYLVWVLRLAVFVAVLMFALKNTNPVQVNFYGDYIMHDVPLIVVMLVTFVVGAIFGLLLTVPASMRRRREALRLRREVERLQAAMNNQPSQAGDVPPETIAPMSPL</sequence>
<accession>A0A1W6YYE0</accession>
<evidence type="ECO:0000256" key="2">
    <source>
        <dbReference type="ARBA" id="ARBA00022692"/>
    </source>
</evidence>
<keyword evidence="2 6" id="KW-0812">Transmembrane</keyword>
<feature type="transmembrane region" description="Helical" evidence="6">
    <location>
        <begin position="42"/>
        <end position="66"/>
    </location>
</feature>
<evidence type="ECO:0000256" key="4">
    <source>
        <dbReference type="ARBA" id="ARBA00023136"/>
    </source>
</evidence>
<evidence type="ECO:0000256" key="6">
    <source>
        <dbReference type="SAM" id="Phobius"/>
    </source>
</evidence>
<dbReference type="Proteomes" id="UP000194139">
    <property type="component" value="Chromosome"/>
</dbReference>
<evidence type="ECO:0000313" key="8">
    <source>
        <dbReference type="EMBL" id="ARP85964.1"/>
    </source>
</evidence>
<keyword evidence="3 6" id="KW-1133">Transmembrane helix</keyword>
<dbReference type="InterPro" id="IPR010445">
    <property type="entry name" value="LapA_dom"/>
</dbReference>
<feature type="domain" description="Lipopolysaccharide assembly protein A" evidence="7">
    <location>
        <begin position="22"/>
        <end position="84"/>
    </location>
</feature>
<dbReference type="AlphaFoldDB" id="A0A1W6YYE0"/>
<dbReference type="GO" id="GO:0005886">
    <property type="term" value="C:plasma membrane"/>
    <property type="evidence" value="ECO:0007669"/>
    <property type="project" value="InterPro"/>
</dbReference>
<dbReference type="Pfam" id="PF06305">
    <property type="entry name" value="LapA_dom"/>
    <property type="match status" value="1"/>
</dbReference>
<evidence type="ECO:0000256" key="1">
    <source>
        <dbReference type="ARBA" id="ARBA00022475"/>
    </source>
</evidence>
<gene>
    <name evidence="8" type="ORF">CAL13_06920</name>
</gene>
<proteinExistence type="predicted"/>
<dbReference type="EMBL" id="CP021109">
    <property type="protein sequence ID" value="ARP85964.1"/>
    <property type="molecule type" value="Genomic_DNA"/>
</dbReference>
<evidence type="ECO:0000256" key="5">
    <source>
        <dbReference type="SAM" id="MobiDB-lite"/>
    </source>
</evidence>
<protein>
    <recommendedName>
        <fullName evidence="7">Lipopolysaccharide assembly protein A domain-containing protein</fullName>
    </recommendedName>
</protein>
<name>A0A1W6YYE0_9BORD</name>
<dbReference type="PANTHER" id="PTHR41335">
    <property type="entry name" value="MEMBRANE PROTEIN-RELATED"/>
    <property type="match status" value="1"/>
</dbReference>